<name>A0A2B8BJZ0_9PROT</name>
<keyword evidence="2" id="KW-0378">Hydrolase</keyword>
<protein>
    <submittedName>
        <fullName evidence="2">Alpha/beta hydrolase</fullName>
    </submittedName>
</protein>
<dbReference type="Gene3D" id="3.40.50.1820">
    <property type="entry name" value="alpha/beta hydrolase"/>
    <property type="match status" value="1"/>
</dbReference>
<feature type="chain" id="PRO_5012157213" evidence="1">
    <location>
        <begin position="31"/>
        <end position="435"/>
    </location>
</feature>
<sequence>MGGMMRGRRAGLWLLCILSAVCAAGSAAAAADDAAAKASGLAAHAFARGSVLEVATLATYRRDAIEAGLGSRAGFIGRPRCDVTLSRVTYATIGVHGEPATASAMLLLPGGPDCGEPHELLGWAQGTQTRRDASQADDTLAAGDSPLLTFYAARGVAVAATDYLGLGRSDYPFHPYLHAESEASAIVDALRAARRVAGEARIPLSGKVLLAGYSQGGHASMAAQRTIERDHAGEFHLAGTAPMSGPYALEQTFIDGWSATGPAGPNGLATALFAYAVVAMQRVYGNIYASPADVFRSPFDATVEEFMPGRLDIFDVLRQGMLPPGPEIARLRQDGFTRSFDDPQAPFRRALAGNDLLDWTPRAPMVLCGAGRDAVVPFANTLAAKRLFTGRGAAVEVLDMDDRIPAEVDGVSVHTSAAVYLCFGATRDRLLALAR</sequence>
<organism evidence="2 3">
    <name type="scientific">Azospirillum palustre</name>
    <dbReference type="NCBI Taxonomy" id="2044885"/>
    <lineage>
        <taxon>Bacteria</taxon>
        <taxon>Pseudomonadati</taxon>
        <taxon>Pseudomonadota</taxon>
        <taxon>Alphaproteobacteria</taxon>
        <taxon>Rhodospirillales</taxon>
        <taxon>Azospirillaceae</taxon>
        <taxon>Azospirillum</taxon>
    </lineage>
</organism>
<reference evidence="3" key="1">
    <citation type="submission" date="2017-10" db="EMBL/GenBank/DDBJ databases">
        <authorList>
            <person name="Kravchenko I.K."/>
            <person name="Grouzdev D.S."/>
        </authorList>
    </citation>
    <scope>NUCLEOTIDE SEQUENCE [LARGE SCALE GENOMIC DNA]</scope>
    <source>
        <strain evidence="3">B2</strain>
    </source>
</reference>
<dbReference type="Pfam" id="PF03583">
    <property type="entry name" value="LIP"/>
    <property type="match status" value="1"/>
</dbReference>
<evidence type="ECO:0000256" key="1">
    <source>
        <dbReference type="SAM" id="SignalP"/>
    </source>
</evidence>
<keyword evidence="1" id="KW-0732">Signal</keyword>
<evidence type="ECO:0000313" key="2">
    <source>
        <dbReference type="EMBL" id="PGH59106.1"/>
    </source>
</evidence>
<dbReference type="SUPFAM" id="SSF53474">
    <property type="entry name" value="alpha/beta-Hydrolases"/>
    <property type="match status" value="1"/>
</dbReference>
<dbReference type="OrthoDB" id="9955at2"/>
<keyword evidence="3" id="KW-1185">Reference proteome</keyword>
<dbReference type="GO" id="GO:0004806">
    <property type="term" value="F:triacylglycerol lipase activity"/>
    <property type="evidence" value="ECO:0007669"/>
    <property type="project" value="InterPro"/>
</dbReference>
<dbReference type="Gene3D" id="1.10.260.160">
    <property type="match status" value="1"/>
</dbReference>
<evidence type="ECO:0000313" key="3">
    <source>
        <dbReference type="Proteomes" id="UP000225379"/>
    </source>
</evidence>
<gene>
    <name evidence="2" type="ORF">CRT60_03785</name>
</gene>
<accession>A0A2B8BJZ0</accession>
<dbReference type="AlphaFoldDB" id="A0A2B8BJZ0"/>
<dbReference type="PIRSF" id="PIRSF029171">
    <property type="entry name" value="Esterase_LipA"/>
    <property type="match status" value="1"/>
</dbReference>
<dbReference type="PANTHER" id="PTHR34853">
    <property type="match status" value="1"/>
</dbReference>
<comment type="caution">
    <text evidence="2">The sequence shown here is derived from an EMBL/GenBank/DDBJ whole genome shotgun (WGS) entry which is preliminary data.</text>
</comment>
<feature type="signal peptide" evidence="1">
    <location>
        <begin position="1"/>
        <end position="30"/>
    </location>
</feature>
<dbReference type="Proteomes" id="UP000225379">
    <property type="component" value="Unassembled WGS sequence"/>
</dbReference>
<dbReference type="PANTHER" id="PTHR34853:SF1">
    <property type="entry name" value="LIPASE 5"/>
    <property type="match status" value="1"/>
</dbReference>
<dbReference type="InterPro" id="IPR005152">
    <property type="entry name" value="Lipase_secreted"/>
</dbReference>
<dbReference type="InterPro" id="IPR029058">
    <property type="entry name" value="AB_hydrolase_fold"/>
</dbReference>
<dbReference type="GO" id="GO:0016042">
    <property type="term" value="P:lipid catabolic process"/>
    <property type="evidence" value="ECO:0007669"/>
    <property type="project" value="InterPro"/>
</dbReference>
<proteinExistence type="predicted"/>
<dbReference type="EMBL" id="PDKW01000037">
    <property type="protein sequence ID" value="PGH59106.1"/>
    <property type="molecule type" value="Genomic_DNA"/>
</dbReference>